<feature type="non-terminal residue" evidence="1">
    <location>
        <position position="226"/>
    </location>
</feature>
<dbReference type="Proteomes" id="UP000800097">
    <property type="component" value="Unassembled WGS sequence"/>
</dbReference>
<proteinExistence type="predicted"/>
<evidence type="ECO:0008006" key="3">
    <source>
        <dbReference type="Google" id="ProtNLM"/>
    </source>
</evidence>
<gene>
    <name evidence="1" type="ORF">EI97DRAFT_364722</name>
</gene>
<feature type="non-terminal residue" evidence="1">
    <location>
        <position position="1"/>
    </location>
</feature>
<dbReference type="RefSeq" id="XP_033656863.1">
    <property type="nucleotide sequence ID" value="XM_033795010.1"/>
</dbReference>
<name>A0A6A6JSV2_WESOR</name>
<accession>A0A6A6JSV2</accession>
<organism evidence="1 2">
    <name type="scientific">Westerdykella ornata</name>
    <dbReference type="NCBI Taxonomy" id="318751"/>
    <lineage>
        <taxon>Eukaryota</taxon>
        <taxon>Fungi</taxon>
        <taxon>Dikarya</taxon>
        <taxon>Ascomycota</taxon>
        <taxon>Pezizomycotina</taxon>
        <taxon>Dothideomycetes</taxon>
        <taxon>Pleosporomycetidae</taxon>
        <taxon>Pleosporales</taxon>
        <taxon>Sporormiaceae</taxon>
        <taxon>Westerdykella</taxon>
    </lineage>
</organism>
<evidence type="ECO:0000313" key="1">
    <source>
        <dbReference type="EMBL" id="KAF2279324.1"/>
    </source>
</evidence>
<protein>
    <recommendedName>
        <fullName evidence="3">Cyclin N-terminal domain-containing protein</fullName>
    </recommendedName>
</protein>
<keyword evidence="2" id="KW-1185">Reference proteome</keyword>
<sequence length="226" mass="24870">VDDMTDEELDLWFANCVPLSNLPTPPPAKECYGQWLTNTVSGSSIISTTTELYAATLCRLVPSNVCSRAGRTPCPATIARFLERAQPPAEIVAFAACVLDALSLRFASSWREAPEVIPLAAMAIAYGFLADKERSSRYWAQGVAEGMVSVRELEAMKWCLLSDIDYGLMRITEEMVAGMLQRMKGTMNGSNETISEDKKCHRSLDLEPWRGAAVWVHGVHTPEPSP</sequence>
<evidence type="ECO:0000313" key="2">
    <source>
        <dbReference type="Proteomes" id="UP000800097"/>
    </source>
</evidence>
<dbReference type="GeneID" id="54548185"/>
<reference evidence="1" key="1">
    <citation type="journal article" date="2020" name="Stud. Mycol.">
        <title>101 Dothideomycetes genomes: a test case for predicting lifestyles and emergence of pathogens.</title>
        <authorList>
            <person name="Haridas S."/>
            <person name="Albert R."/>
            <person name="Binder M."/>
            <person name="Bloem J."/>
            <person name="Labutti K."/>
            <person name="Salamov A."/>
            <person name="Andreopoulos B."/>
            <person name="Baker S."/>
            <person name="Barry K."/>
            <person name="Bills G."/>
            <person name="Bluhm B."/>
            <person name="Cannon C."/>
            <person name="Castanera R."/>
            <person name="Culley D."/>
            <person name="Daum C."/>
            <person name="Ezra D."/>
            <person name="Gonzalez J."/>
            <person name="Henrissat B."/>
            <person name="Kuo A."/>
            <person name="Liang C."/>
            <person name="Lipzen A."/>
            <person name="Lutzoni F."/>
            <person name="Magnuson J."/>
            <person name="Mondo S."/>
            <person name="Nolan M."/>
            <person name="Ohm R."/>
            <person name="Pangilinan J."/>
            <person name="Park H.-J."/>
            <person name="Ramirez L."/>
            <person name="Alfaro M."/>
            <person name="Sun H."/>
            <person name="Tritt A."/>
            <person name="Yoshinaga Y."/>
            <person name="Zwiers L.-H."/>
            <person name="Turgeon B."/>
            <person name="Goodwin S."/>
            <person name="Spatafora J."/>
            <person name="Crous P."/>
            <person name="Grigoriev I."/>
        </authorList>
    </citation>
    <scope>NUCLEOTIDE SEQUENCE</scope>
    <source>
        <strain evidence="1">CBS 379.55</strain>
    </source>
</reference>
<dbReference type="EMBL" id="ML986486">
    <property type="protein sequence ID" value="KAF2279324.1"/>
    <property type="molecule type" value="Genomic_DNA"/>
</dbReference>
<dbReference type="AlphaFoldDB" id="A0A6A6JSV2"/>
<dbReference type="OrthoDB" id="3877279at2759"/>